<evidence type="ECO:0000256" key="2">
    <source>
        <dbReference type="ARBA" id="ARBA00022723"/>
    </source>
</evidence>
<dbReference type="GO" id="GO:0020037">
    <property type="term" value="F:heme binding"/>
    <property type="evidence" value="ECO:0007669"/>
    <property type="project" value="InterPro"/>
</dbReference>
<keyword evidence="7" id="KW-1185">Reference proteome</keyword>
<protein>
    <submittedName>
        <fullName evidence="6">HEAT repeat protein</fullName>
    </submittedName>
</protein>
<dbReference type="SUPFAM" id="SSF46626">
    <property type="entry name" value="Cytochrome c"/>
    <property type="match status" value="1"/>
</dbReference>
<dbReference type="PANTHER" id="PTHR33546">
    <property type="entry name" value="LARGE, MULTIFUNCTIONAL SECRETED PROTEIN-RELATED"/>
    <property type="match status" value="1"/>
</dbReference>
<evidence type="ECO:0000256" key="1">
    <source>
        <dbReference type="ARBA" id="ARBA00022617"/>
    </source>
</evidence>
<dbReference type="GO" id="GO:0009055">
    <property type="term" value="F:electron transfer activity"/>
    <property type="evidence" value="ECO:0007669"/>
    <property type="project" value="InterPro"/>
</dbReference>
<evidence type="ECO:0000256" key="3">
    <source>
        <dbReference type="ARBA" id="ARBA00023004"/>
    </source>
</evidence>
<dbReference type="InterPro" id="IPR011989">
    <property type="entry name" value="ARM-like"/>
</dbReference>
<evidence type="ECO:0000313" key="7">
    <source>
        <dbReference type="Proteomes" id="UP000315471"/>
    </source>
</evidence>
<organism evidence="6 7">
    <name type="scientific">Novipirellula aureliae</name>
    <dbReference type="NCBI Taxonomy" id="2527966"/>
    <lineage>
        <taxon>Bacteria</taxon>
        <taxon>Pseudomonadati</taxon>
        <taxon>Planctomycetota</taxon>
        <taxon>Planctomycetia</taxon>
        <taxon>Pirellulales</taxon>
        <taxon>Pirellulaceae</taxon>
        <taxon>Novipirellula</taxon>
    </lineage>
</organism>
<dbReference type="InterPro" id="IPR009056">
    <property type="entry name" value="Cyt_c-like_dom"/>
</dbReference>
<dbReference type="SUPFAM" id="SSF50952">
    <property type="entry name" value="Soluble quinoprotein glucose dehydrogenase"/>
    <property type="match status" value="1"/>
</dbReference>
<dbReference type="InterPro" id="IPR013428">
    <property type="entry name" value="Membrane-bound_put_N"/>
</dbReference>
<dbReference type="Gene3D" id="2.120.10.30">
    <property type="entry name" value="TolB, C-terminal domain"/>
    <property type="match status" value="1"/>
</dbReference>
<dbReference type="PANTHER" id="PTHR33546:SF1">
    <property type="entry name" value="LARGE, MULTIFUNCTIONAL SECRETED PROTEIN"/>
    <property type="match status" value="1"/>
</dbReference>
<dbReference type="GO" id="GO:0046872">
    <property type="term" value="F:metal ion binding"/>
    <property type="evidence" value="ECO:0007669"/>
    <property type="project" value="UniProtKB-KW"/>
</dbReference>
<dbReference type="InterPro" id="IPR021133">
    <property type="entry name" value="HEAT_type_2"/>
</dbReference>
<gene>
    <name evidence="6" type="ORF">Q31b_24280</name>
</gene>
<sequence length="1177" mass="128319">MGSLRLRLPLLVLSGLVFVFSGSIRAEESLPQPGSDAARLVHPKRFDVSNALQPEVAAATAQTAASVDALGIPENWEIGLFAGEPDVANVVAFDIDHLGRLFVCESFRQGRGVTDNRDHDDKWLLADLASKTVQDRIDYHRRLLGDAANNYTQQDDRVRLLVDEDGDGKADNSVVYANGFNHLEEGTGAGVLVRGNDVYYSCIPRLWKLSDTDGDGVADASAVLSDGYGVRVAFRGHDLHGLTLGVDGRLYFTIGDRGYFITNKEGNVLANPESGAVFRCELDGSNLEVFATGMRNPQEIAFNDLGDWFTVDNNSDSGDKARMIQLLRHADYGWRMHYQYLPTRGPYNEDRLWEPRNNDQPCYIVPPITNFTDGPCGLAFYPGTGFGSELDKQFLICDFRGSRESSGVRSFQLKSKGAFYQLAEEAKPIWSVLATDVAFGPDGAIYVSDWVEGWTGLGKGRIYRIVNPTYQADPIVSEVAALLTNGLTDEATPRLIDLLSHRDRRIRLEAHWELVNRKQADLLLEVALAVPTEQSLPGNESAEGLEKDAVVNDSLTPKALPERSDTNQLARLHAIWGCEMIARKHPEMADSVLPPLRTLLNDPDSIIRAATAKVLGERGDSASGASLIELLNDKSSRVRYAAIMALAELKVSAAYPFVLGVLRRNHPSDDTQATSNTQPDPAIRHAAQVYLARCASATALAKLNGDKSEGVRLSAVVALRKQNSGEVRAFLNDESLRVVGEAARAIHDEPIPLALEPLASLIDFPMASEGLIRRVLNANYRLGSAESAVKIAKFAARNSSLASMRVFALDTLGQWDDADRRDRVLGNLQPAVLRNRADAAAALATEITGLMSSPEAIREKAITVAAKLGLQQIAPNLILRVQDGNLKPEDRASALMALAKLDPLSASELAKAIRLAPATKLVEASLRVLASHDREASVEKFIAATESRSLDIQQLAWDVLADLDNPKAKASVSAAIESFLDGELKPELHLNVIEAAEGTLDEQLSVRLDEFFEQNSESDPLAKWLPSAAGGNATNGKQLFFERSELSCVRCHKVGQKGGAIGPDLSRIGKQRDSRSLLESICLPNASIAEGFGSVVLSDQAGRIFTGIIKSETDDFLELIQADGVLVRIRKEEIVAQNQGQSAMPADLVEHLNPRELRDLIAYLTSLQEDEETREVQ</sequence>
<dbReference type="InterPro" id="IPR055557">
    <property type="entry name" value="DUF7133"/>
</dbReference>
<dbReference type="Gene3D" id="1.25.10.10">
    <property type="entry name" value="Leucine-rich Repeat Variant"/>
    <property type="match status" value="1"/>
</dbReference>
<dbReference type="EMBL" id="SJPY01000003">
    <property type="protein sequence ID" value="TWU43389.1"/>
    <property type="molecule type" value="Genomic_DNA"/>
</dbReference>
<dbReference type="InterPro" id="IPR036909">
    <property type="entry name" value="Cyt_c-like_dom_sf"/>
</dbReference>
<dbReference type="Gene3D" id="1.10.760.10">
    <property type="entry name" value="Cytochrome c-like domain"/>
    <property type="match status" value="1"/>
</dbReference>
<dbReference type="Pfam" id="PF13646">
    <property type="entry name" value="HEAT_2"/>
    <property type="match status" value="1"/>
</dbReference>
<dbReference type="NCBIfam" id="TIGR02604">
    <property type="entry name" value="Piru_Ver_Nterm"/>
    <property type="match status" value="1"/>
</dbReference>
<dbReference type="PROSITE" id="PS50077">
    <property type="entry name" value="HEAT_REPEAT"/>
    <property type="match status" value="1"/>
</dbReference>
<evidence type="ECO:0000256" key="4">
    <source>
        <dbReference type="PROSITE-ProRule" id="PRU00433"/>
    </source>
</evidence>
<dbReference type="InterPro" id="IPR013427">
    <property type="entry name" value="Haem-bd_dom_put"/>
</dbReference>
<evidence type="ECO:0000259" key="5">
    <source>
        <dbReference type="PROSITE" id="PS51007"/>
    </source>
</evidence>
<accession>A0A5C6E840</accession>
<dbReference type="InterPro" id="IPR011042">
    <property type="entry name" value="6-blade_b-propeller_TolB-like"/>
</dbReference>
<name>A0A5C6E840_9BACT</name>
<reference evidence="6 7" key="1">
    <citation type="submission" date="2019-02" db="EMBL/GenBank/DDBJ databases">
        <title>Deep-cultivation of Planctomycetes and their phenomic and genomic characterization uncovers novel biology.</title>
        <authorList>
            <person name="Wiegand S."/>
            <person name="Jogler M."/>
            <person name="Boedeker C."/>
            <person name="Pinto D."/>
            <person name="Vollmers J."/>
            <person name="Rivas-Marin E."/>
            <person name="Kohn T."/>
            <person name="Peeters S.H."/>
            <person name="Heuer A."/>
            <person name="Rast P."/>
            <person name="Oberbeckmann S."/>
            <person name="Bunk B."/>
            <person name="Jeske O."/>
            <person name="Meyerdierks A."/>
            <person name="Storesund J.E."/>
            <person name="Kallscheuer N."/>
            <person name="Luecker S."/>
            <person name="Lage O.M."/>
            <person name="Pohl T."/>
            <person name="Merkel B.J."/>
            <person name="Hornburger P."/>
            <person name="Mueller R.-W."/>
            <person name="Bruemmer F."/>
            <person name="Labrenz M."/>
            <person name="Spormann A.M."/>
            <person name="Op Den Camp H."/>
            <person name="Overmann J."/>
            <person name="Amann R."/>
            <person name="Jetten M.S.M."/>
            <person name="Mascher T."/>
            <person name="Medema M.H."/>
            <person name="Devos D.P."/>
            <person name="Kaster A.-K."/>
            <person name="Ovreas L."/>
            <person name="Rohde M."/>
            <person name="Galperin M.Y."/>
            <person name="Jogler C."/>
        </authorList>
    </citation>
    <scope>NUCLEOTIDE SEQUENCE [LARGE SCALE GENOMIC DNA]</scope>
    <source>
        <strain evidence="6 7">Q31b</strain>
    </source>
</reference>
<keyword evidence="2 4" id="KW-0479">Metal-binding</keyword>
<dbReference type="InterPro" id="IPR016024">
    <property type="entry name" value="ARM-type_fold"/>
</dbReference>
<keyword evidence="3 4" id="KW-0408">Iron</keyword>
<dbReference type="SUPFAM" id="SSF48371">
    <property type="entry name" value="ARM repeat"/>
    <property type="match status" value="2"/>
</dbReference>
<dbReference type="NCBIfam" id="TIGR02603">
    <property type="entry name" value="CxxCH_TIGR02603"/>
    <property type="match status" value="1"/>
</dbReference>
<proteinExistence type="predicted"/>
<dbReference type="InterPro" id="IPR011041">
    <property type="entry name" value="Quinoprot_gluc/sorb_DH_b-prop"/>
</dbReference>
<dbReference type="Proteomes" id="UP000315471">
    <property type="component" value="Unassembled WGS sequence"/>
</dbReference>
<dbReference type="Pfam" id="PF23500">
    <property type="entry name" value="DUF7133"/>
    <property type="match status" value="1"/>
</dbReference>
<comment type="caution">
    <text evidence="6">The sequence shown here is derived from an EMBL/GenBank/DDBJ whole genome shotgun (WGS) entry which is preliminary data.</text>
</comment>
<dbReference type="Pfam" id="PF00034">
    <property type="entry name" value="Cytochrom_C"/>
    <property type="match status" value="1"/>
</dbReference>
<dbReference type="AlphaFoldDB" id="A0A5C6E840"/>
<keyword evidence="1 4" id="KW-0349">Heme</keyword>
<dbReference type="PROSITE" id="PS51007">
    <property type="entry name" value="CYTC"/>
    <property type="match status" value="1"/>
</dbReference>
<feature type="domain" description="Cytochrome c" evidence="5">
    <location>
        <begin position="1031"/>
        <end position="1168"/>
    </location>
</feature>
<evidence type="ECO:0000313" key="6">
    <source>
        <dbReference type="EMBL" id="TWU43389.1"/>
    </source>
</evidence>